<reference evidence="8" key="2">
    <citation type="journal article" date="2020" name="Microorganisms">
        <title>Osmotic Adaptation and Compatible Solute Biosynthesis of Phototrophic Bacteria as Revealed from Genome Analyses.</title>
        <authorList>
            <person name="Imhoff J.F."/>
            <person name="Rahn T."/>
            <person name="Kunzel S."/>
            <person name="Keller A."/>
            <person name="Neulinger S.C."/>
        </authorList>
    </citation>
    <scope>NUCLEOTIDE SEQUENCE</scope>
    <source>
        <strain evidence="8">DSM 9154</strain>
    </source>
</reference>
<dbReference type="InterPro" id="IPR006638">
    <property type="entry name" value="Elp3/MiaA/NifB-like_rSAM"/>
</dbReference>
<accession>A0A934QIR9</accession>
<sequence length="339" mass="38247">MDGFEGDGGVGHAQDVGVRPQPATPGTTTSGALGAPLYLAWQLTNECNFACLHCIEESGPGRAFKDELSDAQAFDVLRQAIDLDVPYISLSGGEPMVHPRFFDLVEYAAGRGAQLKIETNGQYLTKEACQRLKELDVKSVQVSMDGASRETFNKMRVRGDFDQVMQGIRNLVEAGVPLEINYSPTKFNTHEIARAVDLAHELGAQNFYTGRTMYTGNAVKTWQKLVPNEDQYMHYFNTLYLKRLEYIGRMRVHYHELGLRQEMRERLENPAALLIVLPNGLVKLINALPFICGDLRTESLAQVWSNFQRAWQDPRVADFVTELEQDSTKTAELHRWIYV</sequence>
<feature type="domain" description="Radical SAM core" evidence="7">
    <location>
        <begin position="33"/>
        <end position="260"/>
    </location>
</feature>
<evidence type="ECO:0000259" key="7">
    <source>
        <dbReference type="PROSITE" id="PS51918"/>
    </source>
</evidence>
<keyword evidence="4" id="KW-0408">Iron</keyword>
<dbReference type="GO" id="GO:0003824">
    <property type="term" value="F:catalytic activity"/>
    <property type="evidence" value="ECO:0007669"/>
    <property type="project" value="InterPro"/>
</dbReference>
<feature type="region of interest" description="Disordered" evidence="6">
    <location>
        <begin position="1"/>
        <end position="29"/>
    </location>
</feature>
<dbReference type="SUPFAM" id="SSF102114">
    <property type="entry name" value="Radical SAM enzymes"/>
    <property type="match status" value="1"/>
</dbReference>
<proteinExistence type="predicted"/>
<keyword evidence="9" id="KW-1185">Reference proteome</keyword>
<keyword evidence="3" id="KW-0479">Metal-binding</keyword>
<dbReference type="PROSITE" id="PS51918">
    <property type="entry name" value="RADICAL_SAM"/>
    <property type="match status" value="1"/>
</dbReference>
<dbReference type="AlphaFoldDB" id="A0A934QIR9"/>
<dbReference type="InterPro" id="IPR013785">
    <property type="entry name" value="Aldolase_TIM"/>
</dbReference>
<dbReference type="InterPro" id="IPR007197">
    <property type="entry name" value="rSAM"/>
</dbReference>
<reference evidence="8" key="1">
    <citation type="submission" date="2017-08" db="EMBL/GenBank/DDBJ databases">
        <authorList>
            <person name="Imhoff J.F."/>
            <person name="Rahn T."/>
            <person name="Kuenzel S."/>
            <person name="Neulinger S.C."/>
        </authorList>
    </citation>
    <scope>NUCLEOTIDE SEQUENCE</scope>
    <source>
        <strain evidence="8">DSM 9154</strain>
    </source>
</reference>
<evidence type="ECO:0000256" key="5">
    <source>
        <dbReference type="ARBA" id="ARBA00023014"/>
    </source>
</evidence>
<dbReference type="Proteomes" id="UP000778970">
    <property type="component" value="Unassembled WGS sequence"/>
</dbReference>
<dbReference type="SFLD" id="SFLDG01067">
    <property type="entry name" value="SPASM/twitch_domain_containing"/>
    <property type="match status" value="1"/>
</dbReference>
<dbReference type="SFLD" id="SFLDS00029">
    <property type="entry name" value="Radical_SAM"/>
    <property type="match status" value="1"/>
</dbReference>
<protein>
    <submittedName>
        <fullName evidence="8">Radical SAM protein</fullName>
    </submittedName>
</protein>
<dbReference type="PANTHER" id="PTHR11228">
    <property type="entry name" value="RADICAL SAM DOMAIN PROTEIN"/>
    <property type="match status" value="1"/>
</dbReference>
<gene>
    <name evidence="8" type="ORF">CKO21_11090</name>
</gene>
<dbReference type="InterPro" id="IPR058240">
    <property type="entry name" value="rSAM_sf"/>
</dbReference>
<feature type="compositionally biased region" description="Gly residues" evidence="6">
    <location>
        <begin position="1"/>
        <end position="11"/>
    </location>
</feature>
<evidence type="ECO:0000313" key="8">
    <source>
        <dbReference type="EMBL" id="MBK1697786.1"/>
    </source>
</evidence>
<dbReference type="PANTHER" id="PTHR11228:SF7">
    <property type="entry name" value="PQQA PEPTIDE CYCLASE"/>
    <property type="match status" value="1"/>
</dbReference>
<organism evidence="8 9">
    <name type="scientific">Rhodovibrio salinarum</name>
    <dbReference type="NCBI Taxonomy" id="1087"/>
    <lineage>
        <taxon>Bacteria</taxon>
        <taxon>Pseudomonadati</taxon>
        <taxon>Pseudomonadota</taxon>
        <taxon>Alphaproteobacteria</taxon>
        <taxon>Rhodospirillales</taxon>
        <taxon>Rhodovibrionaceae</taxon>
        <taxon>Rhodovibrio</taxon>
    </lineage>
</organism>
<evidence type="ECO:0000256" key="3">
    <source>
        <dbReference type="ARBA" id="ARBA00022723"/>
    </source>
</evidence>
<evidence type="ECO:0000313" key="9">
    <source>
        <dbReference type="Proteomes" id="UP000778970"/>
    </source>
</evidence>
<dbReference type="SMART" id="SM00729">
    <property type="entry name" value="Elp3"/>
    <property type="match status" value="1"/>
</dbReference>
<name>A0A934QIR9_9PROT</name>
<evidence type="ECO:0000256" key="2">
    <source>
        <dbReference type="ARBA" id="ARBA00022691"/>
    </source>
</evidence>
<comment type="caution">
    <text evidence="8">The sequence shown here is derived from an EMBL/GenBank/DDBJ whole genome shotgun (WGS) entry which is preliminary data.</text>
</comment>
<dbReference type="Pfam" id="PF04055">
    <property type="entry name" value="Radical_SAM"/>
    <property type="match status" value="1"/>
</dbReference>
<dbReference type="SFLD" id="SFLDG01386">
    <property type="entry name" value="main_SPASM_domain-containing"/>
    <property type="match status" value="1"/>
</dbReference>
<evidence type="ECO:0000256" key="6">
    <source>
        <dbReference type="SAM" id="MobiDB-lite"/>
    </source>
</evidence>
<keyword evidence="5" id="KW-0411">Iron-sulfur</keyword>
<dbReference type="Gene3D" id="3.20.20.70">
    <property type="entry name" value="Aldolase class I"/>
    <property type="match status" value="1"/>
</dbReference>
<dbReference type="RefSeq" id="WP_027289009.1">
    <property type="nucleotide sequence ID" value="NZ_NRRE01000026.1"/>
</dbReference>
<comment type="cofactor">
    <cofactor evidence="1">
        <name>[4Fe-4S] cluster</name>
        <dbReference type="ChEBI" id="CHEBI:49883"/>
    </cofactor>
</comment>
<dbReference type="InterPro" id="IPR050377">
    <property type="entry name" value="Radical_SAM_PqqE_MftC-like"/>
</dbReference>
<dbReference type="CDD" id="cd01335">
    <property type="entry name" value="Radical_SAM"/>
    <property type="match status" value="1"/>
</dbReference>
<dbReference type="GO" id="GO:0051536">
    <property type="term" value="F:iron-sulfur cluster binding"/>
    <property type="evidence" value="ECO:0007669"/>
    <property type="project" value="UniProtKB-KW"/>
</dbReference>
<dbReference type="GO" id="GO:0046872">
    <property type="term" value="F:metal ion binding"/>
    <property type="evidence" value="ECO:0007669"/>
    <property type="project" value="UniProtKB-KW"/>
</dbReference>
<dbReference type="EMBL" id="NRRE01000026">
    <property type="protein sequence ID" value="MBK1697786.1"/>
    <property type="molecule type" value="Genomic_DNA"/>
</dbReference>
<evidence type="ECO:0000256" key="1">
    <source>
        <dbReference type="ARBA" id="ARBA00001966"/>
    </source>
</evidence>
<evidence type="ECO:0000256" key="4">
    <source>
        <dbReference type="ARBA" id="ARBA00023004"/>
    </source>
</evidence>
<keyword evidence="2" id="KW-0949">S-adenosyl-L-methionine</keyword>